<feature type="compositionally biased region" description="Acidic residues" evidence="13">
    <location>
        <begin position="613"/>
        <end position="625"/>
    </location>
</feature>
<dbReference type="PANTHER" id="PTHR32361">
    <property type="entry name" value="FERRIC/CUPRIC REDUCTASE TRANSMEMBRANE COMPONENT"/>
    <property type="match status" value="1"/>
</dbReference>
<keyword evidence="3" id="KW-0813">Transport</keyword>
<feature type="transmembrane region" description="Helical" evidence="14">
    <location>
        <begin position="351"/>
        <end position="369"/>
    </location>
</feature>
<comment type="similarity">
    <text evidence="2">Belongs to the ferric reductase (FRE) family.</text>
</comment>
<dbReference type="GO" id="GO:0006879">
    <property type="term" value="P:intracellular iron ion homeostasis"/>
    <property type="evidence" value="ECO:0007669"/>
    <property type="project" value="TreeGrafter"/>
</dbReference>
<evidence type="ECO:0000313" key="16">
    <source>
        <dbReference type="EMBL" id="ODV78161.1"/>
    </source>
</evidence>
<feature type="region of interest" description="Disordered" evidence="13">
    <location>
        <begin position="1110"/>
        <end position="1134"/>
    </location>
</feature>
<dbReference type="InterPro" id="IPR013112">
    <property type="entry name" value="FAD-bd_8"/>
</dbReference>
<reference evidence="17" key="1">
    <citation type="submission" date="2016-05" db="EMBL/GenBank/DDBJ databases">
        <title>Comparative genomics of biotechnologically important yeasts.</title>
        <authorList>
            <consortium name="DOE Joint Genome Institute"/>
            <person name="Riley R."/>
            <person name="Haridas S."/>
            <person name="Wolfe K.H."/>
            <person name="Lopes M.R."/>
            <person name="Hittinger C.T."/>
            <person name="Goker M."/>
            <person name="Salamov A."/>
            <person name="Wisecaver J."/>
            <person name="Long T.M."/>
            <person name="Aerts A.L."/>
            <person name="Barry K."/>
            <person name="Choi C."/>
            <person name="Clum A."/>
            <person name="Coughlan A.Y."/>
            <person name="Deshpande S."/>
            <person name="Douglass A.P."/>
            <person name="Hanson S.J."/>
            <person name="Klenk H.-P."/>
            <person name="Labutti K."/>
            <person name="Lapidus A."/>
            <person name="Lindquist E."/>
            <person name="Lipzen A."/>
            <person name="Meier-Kolthoff J.P."/>
            <person name="Ohm R.A."/>
            <person name="Otillar R.P."/>
            <person name="Pangilinan J."/>
            <person name="Peng Y."/>
            <person name="Rokas A."/>
            <person name="Rosa C.A."/>
            <person name="Scheuner C."/>
            <person name="Sibirny A.A."/>
            <person name="Slot J.C."/>
            <person name="Stielow J.B."/>
            <person name="Sun H."/>
            <person name="Kurtzman C.P."/>
            <person name="Blackwell M."/>
            <person name="Grigoriev I.V."/>
            <person name="Jeffries T.W."/>
        </authorList>
    </citation>
    <scope>NUCLEOTIDE SEQUENCE [LARGE SCALE GENOMIC DNA]</scope>
    <source>
        <strain evidence="17">NRRL Y-17324</strain>
    </source>
</reference>
<evidence type="ECO:0000256" key="6">
    <source>
        <dbReference type="ARBA" id="ARBA00022827"/>
    </source>
</evidence>
<feature type="transmembrane region" description="Helical" evidence="14">
    <location>
        <begin position="808"/>
        <end position="828"/>
    </location>
</feature>
<keyword evidence="4" id="KW-0285">Flavoprotein</keyword>
<feature type="transmembrane region" description="Helical" evidence="14">
    <location>
        <begin position="313"/>
        <end position="331"/>
    </location>
</feature>
<dbReference type="Gene3D" id="3.40.50.80">
    <property type="entry name" value="Nucleotide-binding domain of ferredoxin-NADP reductase (FNR) module"/>
    <property type="match status" value="1"/>
</dbReference>
<evidence type="ECO:0000259" key="15">
    <source>
        <dbReference type="PROSITE" id="PS51384"/>
    </source>
</evidence>
<evidence type="ECO:0000256" key="11">
    <source>
        <dbReference type="ARBA" id="ARBA00023136"/>
    </source>
</evidence>
<keyword evidence="8 14" id="KW-1133">Transmembrane helix</keyword>
<dbReference type="InterPro" id="IPR051410">
    <property type="entry name" value="Ferric/Cupric_Reductase"/>
</dbReference>
<evidence type="ECO:0000256" key="10">
    <source>
        <dbReference type="ARBA" id="ARBA00023065"/>
    </source>
</evidence>
<proteinExistence type="inferred from homology"/>
<evidence type="ECO:0000256" key="5">
    <source>
        <dbReference type="ARBA" id="ARBA00022692"/>
    </source>
</evidence>
<protein>
    <recommendedName>
        <fullName evidence="15">FAD-binding FR-type domain-containing protein</fullName>
    </recommendedName>
</protein>
<evidence type="ECO:0000256" key="7">
    <source>
        <dbReference type="ARBA" id="ARBA00022982"/>
    </source>
</evidence>
<feature type="region of interest" description="Disordered" evidence="13">
    <location>
        <begin position="1228"/>
        <end position="1252"/>
    </location>
</feature>
<comment type="subcellular location">
    <subcellularLocation>
        <location evidence="1">Membrane</location>
        <topology evidence="1">Multi-pass membrane protein</topology>
    </subcellularLocation>
</comment>
<dbReference type="GO" id="GO:0005886">
    <property type="term" value="C:plasma membrane"/>
    <property type="evidence" value="ECO:0007669"/>
    <property type="project" value="TreeGrafter"/>
</dbReference>
<feature type="compositionally biased region" description="Polar residues" evidence="13">
    <location>
        <begin position="1453"/>
        <end position="1463"/>
    </location>
</feature>
<dbReference type="InterPro" id="IPR013130">
    <property type="entry name" value="Fe3_Rdtase_TM_dom"/>
</dbReference>
<dbReference type="SFLD" id="SFLDS00052">
    <property type="entry name" value="Ferric_Reductase_Domain"/>
    <property type="match status" value="1"/>
</dbReference>
<dbReference type="GeneID" id="30985282"/>
<dbReference type="PROSITE" id="PS51384">
    <property type="entry name" value="FAD_FR"/>
    <property type="match status" value="1"/>
</dbReference>
<dbReference type="Pfam" id="PF01794">
    <property type="entry name" value="Ferric_reduct"/>
    <property type="match status" value="1"/>
</dbReference>
<gene>
    <name evidence="16" type="ORF">CANTADRAFT_7613</name>
</gene>
<feature type="compositionally biased region" description="Basic and acidic residues" evidence="13">
    <location>
        <begin position="774"/>
        <end position="790"/>
    </location>
</feature>
<feature type="region of interest" description="Disordered" evidence="13">
    <location>
        <begin position="839"/>
        <end position="859"/>
    </location>
</feature>
<organism evidence="16 17">
    <name type="scientific">Suhomyces tanzawaensis NRRL Y-17324</name>
    <dbReference type="NCBI Taxonomy" id="984487"/>
    <lineage>
        <taxon>Eukaryota</taxon>
        <taxon>Fungi</taxon>
        <taxon>Dikarya</taxon>
        <taxon>Ascomycota</taxon>
        <taxon>Saccharomycotina</taxon>
        <taxon>Pichiomycetes</taxon>
        <taxon>Debaryomycetaceae</taxon>
        <taxon>Suhomyces</taxon>
    </lineage>
</organism>
<dbReference type="GO" id="GO:0015677">
    <property type="term" value="P:copper ion import"/>
    <property type="evidence" value="ECO:0007669"/>
    <property type="project" value="TreeGrafter"/>
</dbReference>
<keyword evidence="17" id="KW-1185">Reference proteome</keyword>
<evidence type="ECO:0000256" key="2">
    <source>
        <dbReference type="ARBA" id="ARBA00006278"/>
    </source>
</evidence>
<accession>A0A1E4SF68</accession>
<dbReference type="GO" id="GO:0006826">
    <property type="term" value="P:iron ion transport"/>
    <property type="evidence" value="ECO:0007669"/>
    <property type="project" value="TreeGrafter"/>
</dbReference>
<dbReference type="InterPro" id="IPR013121">
    <property type="entry name" value="Fe_red_NAD-bd_6"/>
</dbReference>
<name>A0A1E4SF68_9ASCO</name>
<feature type="compositionally biased region" description="Polar residues" evidence="13">
    <location>
        <begin position="1390"/>
        <end position="1407"/>
    </location>
</feature>
<dbReference type="CDD" id="cd06186">
    <property type="entry name" value="NOX_Duox_like_FAD_NADP"/>
    <property type="match status" value="1"/>
</dbReference>
<feature type="transmembrane region" description="Helical" evidence="14">
    <location>
        <begin position="230"/>
        <end position="248"/>
    </location>
</feature>
<feature type="transmembrane region" description="Helical" evidence="14">
    <location>
        <begin position="376"/>
        <end position="393"/>
    </location>
</feature>
<feature type="compositionally biased region" description="Low complexity" evidence="13">
    <location>
        <begin position="1370"/>
        <end position="1388"/>
    </location>
</feature>
<evidence type="ECO:0000256" key="9">
    <source>
        <dbReference type="ARBA" id="ARBA00023002"/>
    </source>
</evidence>
<dbReference type="Pfam" id="PF08022">
    <property type="entry name" value="FAD_binding_8"/>
    <property type="match status" value="1"/>
</dbReference>
<dbReference type="InterPro" id="IPR017927">
    <property type="entry name" value="FAD-bd_FR_type"/>
</dbReference>
<evidence type="ECO:0000256" key="13">
    <source>
        <dbReference type="SAM" id="MobiDB-lite"/>
    </source>
</evidence>
<dbReference type="EMBL" id="KV453914">
    <property type="protein sequence ID" value="ODV78161.1"/>
    <property type="molecule type" value="Genomic_DNA"/>
</dbReference>
<dbReference type="STRING" id="984487.A0A1E4SF68"/>
<dbReference type="InterPro" id="IPR039261">
    <property type="entry name" value="FNR_nucleotide-bd"/>
</dbReference>
<dbReference type="Pfam" id="PF08693">
    <property type="entry name" value="SKG6"/>
    <property type="match status" value="2"/>
</dbReference>
<evidence type="ECO:0000313" key="17">
    <source>
        <dbReference type="Proteomes" id="UP000094285"/>
    </source>
</evidence>
<sequence length="1482" mass="167080">MVRLSNALAGALTLSSAFALNGVIIYHKKDLAIEACTLLIAKSATLFNKTDKAGYCSVKNQQALGTMAHCMEQLPYKKSRQSFLDYCDKKNHSITEEQYLAAYDNATSHLVKNVTADDPTYKITKLYYKPVALSQVKVKGAWESEVGRYYNYNWAHWYGIALASYWFFVMLIAGICNLTYFLFPNFVKKLTGSTINAYRKHVTLPALFGKSHAHHLQFLKVFQVLLPTRLESILVFIWVAMTIIFMSVKYKHDKPNVIWPKSIAIEIGRKIGDRTGIAVLYVIPTLILFAGRNNFMQWVSGWPYSRFVYIHKWLARAAFLMIVVHAVGMTYNGIGLGKFVFRNNKDYMRFGYVATVAAGLMMFQSLLVFRRTNYELFLAFHILLAVLFILGGWRHTTEDGFQQFYYAATAIWVFDRVVRLARLAAFGIRSAEVRLVANETLRVTMTRPSYWVPYPNCNAYIHFIRPTCFWQSHPFTIVDSVTEHNTITFYLKVKGGITHGLYQYLSKQPDNTAMIKVSIEGPYGQRSAMSRFENTVFLAGGNGIPGLYDEATQIAKKRSGGVKLVWVIRHFRSIEWFYPELLKLKNSGVETTIFVTQPHLGLTNPIVPHALDGSDDELERSEEEEEKKSENLEESNDYIQNVKNKLNFIEFREGRPDIYEYVAQEIAQTNGPIAFGTCAHAKMVDEARKSVADHLNDTKYRVELFEQLQTCLAHPVARIWILHPACWNLELSPISAQPAQAAIRFSTTSNHQMHHHRATHTYNVVRGYTPTIDVHPRADSSDSSETDRCKHSNSGECQKPVSNNAETIALAVVLPCVVIIIVLGCFLFRNYRKEKKESMEHDPDFDENGEATALPDLPNPKYNMEDPFHNRNSVRYPQAVAEAGAPGLNFHHVNKSSSSLAMSNMTGDPYIDTFSLPYQHQTGSKASLDDYARNFGINGIDGPTRASAYVNRTRNSSISQPPINGFANVSPQKSNLRTEITNANVQKSPVKKFGNKEYTNIPNHSTTSIRDGTELTKFTTASDIESVTNSEDSSAGEKYEGGVKYENESTLEVNNNSTAPRPFFDKVLGIPPTAGLSYDREAHSAHAHHPEPTVEESPVYIDSHTDDKLTSSPFDDTVNDTTANTTSNTYPEREHKLDYENEEPIDGDFNFSTDNNTTQDQSHLTQDLESTPFAKSKSPRISQFNLLKNDSDEEDFNNEDEVEGQALTAEKEEELKRMKSVYRVYFDGESTHNPGDEEERGFKVDPSQPLPQINVDGIPQAKSDERIRINNELTMDTNYDKRMTTTSSIYPEGADQSYNQSYEEQHFYEQQHVQPPVDLPPLQQLRNASDIRKSTLQTYTDFRPKTKNVVTSPTQKHTFSPVDNWTSPKNSPVNQSQSSFVSVNQPQSILPPSNSSTSLNGSVGTVPSATQLSRSSVVMLNPVTEITKQRKFKPAGSLPANSAASPPNPYNPQFNQSFASTDGSLIPGNRKSDVRRMMNTNF</sequence>
<feature type="compositionally biased region" description="Low complexity" evidence="13">
    <location>
        <begin position="1115"/>
        <end position="1129"/>
    </location>
</feature>
<dbReference type="Pfam" id="PF08030">
    <property type="entry name" value="NAD_binding_6"/>
    <property type="match status" value="1"/>
</dbReference>
<keyword evidence="10" id="KW-0406">Ion transport</keyword>
<dbReference type="RefSeq" id="XP_020063283.1">
    <property type="nucleotide sequence ID" value="XM_020211146.1"/>
</dbReference>
<dbReference type="OrthoDB" id="4494341at2759"/>
<feature type="region of interest" description="Disordered" evidence="13">
    <location>
        <begin position="605"/>
        <end position="635"/>
    </location>
</feature>
<feature type="region of interest" description="Disordered" evidence="13">
    <location>
        <begin position="1430"/>
        <end position="1482"/>
    </location>
</feature>
<dbReference type="PANTHER" id="PTHR32361:SF9">
    <property type="entry name" value="FERRIC REDUCTASE TRANSMEMBRANE COMPONENT 3-RELATED"/>
    <property type="match status" value="1"/>
</dbReference>
<feature type="compositionally biased region" description="Polar residues" evidence="13">
    <location>
        <begin position="1348"/>
        <end position="1369"/>
    </location>
</feature>
<dbReference type="InterPro" id="IPR014805">
    <property type="entry name" value="SKG6/TOS2-like"/>
</dbReference>
<keyword evidence="12" id="KW-0325">Glycoprotein</keyword>
<evidence type="ECO:0000256" key="3">
    <source>
        <dbReference type="ARBA" id="ARBA00022448"/>
    </source>
</evidence>
<evidence type="ECO:0000256" key="8">
    <source>
        <dbReference type="ARBA" id="ARBA00022989"/>
    </source>
</evidence>
<keyword evidence="5 14" id="KW-0812">Transmembrane</keyword>
<keyword evidence="6" id="KW-0274">FAD</keyword>
<feature type="compositionally biased region" description="Low complexity" evidence="13">
    <location>
        <begin position="1434"/>
        <end position="1445"/>
    </location>
</feature>
<evidence type="ECO:0000256" key="1">
    <source>
        <dbReference type="ARBA" id="ARBA00004141"/>
    </source>
</evidence>
<dbReference type="GO" id="GO:0000293">
    <property type="term" value="F:ferric-chelate reductase activity"/>
    <property type="evidence" value="ECO:0007669"/>
    <property type="project" value="UniProtKB-ARBA"/>
</dbReference>
<dbReference type="SFLD" id="SFLDG01168">
    <property type="entry name" value="Ferric_reductase_subgroup_(FRE"/>
    <property type="match status" value="1"/>
</dbReference>
<dbReference type="Proteomes" id="UP000094285">
    <property type="component" value="Unassembled WGS sequence"/>
</dbReference>
<keyword evidence="9" id="KW-0560">Oxidoreductase</keyword>
<keyword evidence="7" id="KW-0249">Electron transport</keyword>
<dbReference type="SUPFAM" id="SSF52343">
    <property type="entry name" value="Ferredoxin reductase-like, C-terminal NADP-linked domain"/>
    <property type="match status" value="1"/>
</dbReference>
<evidence type="ECO:0000256" key="4">
    <source>
        <dbReference type="ARBA" id="ARBA00022630"/>
    </source>
</evidence>
<keyword evidence="11 14" id="KW-0472">Membrane</keyword>
<feature type="domain" description="FAD-binding FR-type" evidence="15">
    <location>
        <begin position="410"/>
        <end position="529"/>
    </location>
</feature>
<feature type="region of interest" description="Disordered" evidence="13">
    <location>
        <begin position="774"/>
        <end position="797"/>
    </location>
</feature>
<feature type="transmembrane region" description="Helical" evidence="14">
    <location>
        <begin position="157"/>
        <end position="183"/>
    </location>
</feature>
<feature type="transmembrane region" description="Helical" evidence="14">
    <location>
        <begin position="275"/>
        <end position="292"/>
    </location>
</feature>
<feature type="region of interest" description="Disordered" evidence="13">
    <location>
        <begin position="1340"/>
        <end position="1407"/>
    </location>
</feature>
<evidence type="ECO:0000256" key="12">
    <source>
        <dbReference type="ARBA" id="ARBA00023180"/>
    </source>
</evidence>
<evidence type="ECO:0000256" key="14">
    <source>
        <dbReference type="SAM" id="Phobius"/>
    </source>
</evidence>